<dbReference type="Gene3D" id="3.30.530.20">
    <property type="match status" value="1"/>
</dbReference>
<organism evidence="2 3">
    <name type="scientific">Pristionchus mayeri</name>
    <dbReference type="NCBI Taxonomy" id="1317129"/>
    <lineage>
        <taxon>Eukaryota</taxon>
        <taxon>Metazoa</taxon>
        <taxon>Ecdysozoa</taxon>
        <taxon>Nematoda</taxon>
        <taxon>Chromadorea</taxon>
        <taxon>Rhabditida</taxon>
        <taxon>Rhabditina</taxon>
        <taxon>Diplogasteromorpha</taxon>
        <taxon>Diplogasteroidea</taxon>
        <taxon>Neodiplogasteridae</taxon>
        <taxon>Pristionchus</taxon>
    </lineage>
</organism>
<dbReference type="PANTHER" id="PTHR46121:SF3">
    <property type="entry name" value="STEROIDOGENIC ACUTE REGULATORY-LIKE PROTEIN 1"/>
    <property type="match status" value="1"/>
</dbReference>
<comment type="caution">
    <text evidence="2">The sequence shown here is derived from an EMBL/GenBank/DDBJ whole genome shotgun (WGS) entry which is preliminary data.</text>
</comment>
<dbReference type="InterPro" id="IPR051869">
    <property type="entry name" value="STARD3"/>
</dbReference>
<dbReference type="GO" id="GO:0031902">
    <property type="term" value="C:late endosome membrane"/>
    <property type="evidence" value="ECO:0007669"/>
    <property type="project" value="TreeGrafter"/>
</dbReference>
<accession>A0AAN5CCJ8</accession>
<dbReference type="AlphaFoldDB" id="A0AAN5CCJ8"/>
<dbReference type="SUPFAM" id="SSF55961">
    <property type="entry name" value="Bet v1-like"/>
    <property type="match status" value="1"/>
</dbReference>
<dbReference type="GO" id="GO:0005789">
    <property type="term" value="C:endoplasmic reticulum membrane"/>
    <property type="evidence" value="ECO:0007669"/>
    <property type="project" value="TreeGrafter"/>
</dbReference>
<feature type="domain" description="START" evidence="1">
    <location>
        <begin position="2"/>
        <end position="85"/>
    </location>
</feature>
<keyword evidence="3" id="KW-1185">Reference proteome</keyword>
<dbReference type="EMBL" id="BTRK01000002">
    <property type="protein sequence ID" value="GMR38387.1"/>
    <property type="molecule type" value="Genomic_DNA"/>
</dbReference>
<reference evidence="3" key="1">
    <citation type="submission" date="2022-10" db="EMBL/GenBank/DDBJ databases">
        <title>Genome assembly of Pristionchus species.</title>
        <authorList>
            <person name="Yoshida K."/>
            <person name="Sommer R.J."/>
        </authorList>
    </citation>
    <scope>NUCLEOTIDE SEQUENCE [LARGE SCALE GENOMIC DNA]</scope>
    <source>
        <strain evidence="3">RS5460</strain>
    </source>
</reference>
<dbReference type="GO" id="GO:0099044">
    <property type="term" value="P:vesicle tethering to endoplasmic reticulum"/>
    <property type="evidence" value="ECO:0007669"/>
    <property type="project" value="TreeGrafter"/>
</dbReference>
<evidence type="ECO:0000259" key="1">
    <source>
        <dbReference type="Pfam" id="PF01852"/>
    </source>
</evidence>
<dbReference type="GO" id="GO:0140284">
    <property type="term" value="C:endoplasmic reticulum-endosome membrane contact site"/>
    <property type="evidence" value="ECO:0007669"/>
    <property type="project" value="TreeGrafter"/>
</dbReference>
<protein>
    <recommendedName>
        <fullName evidence="1">START domain-containing protein</fullName>
    </recommendedName>
</protein>
<proteinExistence type="predicted"/>
<dbReference type="GO" id="GO:0008289">
    <property type="term" value="F:lipid binding"/>
    <property type="evidence" value="ECO:0007669"/>
    <property type="project" value="InterPro"/>
</dbReference>
<name>A0AAN5CCJ8_9BILA</name>
<dbReference type="Pfam" id="PF01852">
    <property type="entry name" value="START"/>
    <property type="match status" value="1"/>
</dbReference>
<evidence type="ECO:0000313" key="3">
    <source>
        <dbReference type="Proteomes" id="UP001328107"/>
    </source>
</evidence>
<dbReference type="GO" id="GO:0005765">
    <property type="term" value="C:lysosomal membrane"/>
    <property type="evidence" value="ECO:0007669"/>
    <property type="project" value="TreeGrafter"/>
</dbReference>
<dbReference type="PANTHER" id="PTHR46121">
    <property type="entry name" value="STEROIDOGENIC ACUTE REGULATORY PROTEIN-LIKE"/>
    <property type="match status" value="1"/>
</dbReference>
<dbReference type="Proteomes" id="UP001328107">
    <property type="component" value="Unassembled WGS sequence"/>
</dbReference>
<feature type="non-terminal residue" evidence="2">
    <location>
        <position position="1"/>
    </location>
</feature>
<evidence type="ECO:0000313" key="2">
    <source>
        <dbReference type="EMBL" id="GMR38387.1"/>
    </source>
</evidence>
<gene>
    <name evidence="2" type="ORF">PMAYCL1PPCAC_08582</name>
</gene>
<sequence length="97" mass="11162">AGGYRSAFRSVSLDELPETEDRVRAHLHLGAVQFRPHPDYPENKTISDFVTLIDMKGMLPQFIVNQILPKLMVTDAEVKVQHFRGLSKKISYNWMSF</sequence>
<dbReference type="InterPro" id="IPR023393">
    <property type="entry name" value="START-like_dom_sf"/>
</dbReference>
<dbReference type="InterPro" id="IPR002913">
    <property type="entry name" value="START_lipid-bd_dom"/>
</dbReference>